<feature type="transmembrane region" description="Helical" evidence="1">
    <location>
        <begin position="114"/>
        <end position="137"/>
    </location>
</feature>
<dbReference type="GeneID" id="96954322"/>
<dbReference type="RefSeq" id="WP_379704334.1">
    <property type="nucleotide sequence ID" value="NZ_JBHTAT010000001.1"/>
</dbReference>
<dbReference type="AlphaFoldDB" id="A0ABD5ZZ42"/>
<keyword evidence="1" id="KW-1133">Transmembrane helix</keyword>
<accession>A0ABD5ZZ42</accession>
<evidence type="ECO:0000256" key="1">
    <source>
        <dbReference type="SAM" id="Phobius"/>
    </source>
</evidence>
<comment type="caution">
    <text evidence="2">The sequence shown here is derived from an EMBL/GenBank/DDBJ whole genome shotgun (WGS) entry which is preliminary data.</text>
</comment>
<feature type="transmembrane region" description="Helical" evidence="1">
    <location>
        <begin position="143"/>
        <end position="163"/>
    </location>
</feature>
<keyword evidence="3" id="KW-1185">Reference proteome</keyword>
<keyword evidence="1" id="KW-0472">Membrane</keyword>
<dbReference type="InterPro" id="IPR055971">
    <property type="entry name" value="DUF7549"/>
</dbReference>
<evidence type="ECO:0000313" key="2">
    <source>
        <dbReference type="EMBL" id="MFC7255942.1"/>
    </source>
</evidence>
<name>A0ABD5ZZ42_9EURY</name>
<dbReference type="Proteomes" id="UP001596434">
    <property type="component" value="Unassembled WGS sequence"/>
</dbReference>
<evidence type="ECO:0000313" key="3">
    <source>
        <dbReference type="Proteomes" id="UP001596434"/>
    </source>
</evidence>
<feature type="transmembrane region" description="Helical" evidence="1">
    <location>
        <begin position="82"/>
        <end position="102"/>
    </location>
</feature>
<dbReference type="EMBL" id="JBHTAT010000001">
    <property type="protein sequence ID" value="MFC7255942.1"/>
    <property type="molecule type" value="Genomic_DNA"/>
</dbReference>
<feature type="transmembrane region" description="Helical" evidence="1">
    <location>
        <begin position="51"/>
        <end position="70"/>
    </location>
</feature>
<feature type="transmembrane region" description="Helical" evidence="1">
    <location>
        <begin position="20"/>
        <end position="39"/>
    </location>
</feature>
<keyword evidence="1" id="KW-0812">Transmembrane</keyword>
<evidence type="ECO:0008006" key="4">
    <source>
        <dbReference type="Google" id="ProtNLM"/>
    </source>
</evidence>
<protein>
    <recommendedName>
        <fullName evidence="4">TIGR04206 family protein</fullName>
    </recommendedName>
</protein>
<proteinExistence type="predicted"/>
<dbReference type="Pfam" id="PF24417">
    <property type="entry name" value="DUF7549"/>
    <property type="match status" value="1"/>
</dbReference>
<gene>
    <name evidence="2" type="ORF">ACFQKE_11685</name>
</gene>
<reference evidence="2 3" key="1">
    <citation type="journal article" date="2019" name="Int. J. Syst. Evol. Microbiol.">
        <title>The Global Catalogue of Microorganisms (GCM) 10K type strain sequencing project: providing services to taxonomists for standard genome sequencing and annotation.</title>
        <authorList>
            <consortium name="The Broad Institute Genomics Platform"/>
            <consortium name="The Broad Institute Genome Sequencing Center for Infectious Disease"/>
            <person name="Wu L."/>
            <person name="Ma J."/>
        </authorList>
    </citation>
    <scope>NUCLEOTIDE SEQUENCE [LARGE SCALE GENOMIC DNA]</scope>
    <source>
        <strain evidence="2 3">GX21</strain>
    </source>
</reference>
<sequence length="167" mass="17868">MWVRSEYAGELAVLTTWLSALIPWNVTFVSGVAGGSLLFVRFPLLQVRYSFGVPLAAGITVADPLSAAAFQRGQALELAYQVWAFGAAVFAAALVVSVVYYRRESWAESWPVDPVRLLGALLLGAGLVFAGATYLLLSRGFPGLPVPLGVVFFVLFGGVLLTVDRTD</sequence>
<organism evidence="2 3">
    <name type="scientific">Haloplanus litoreus</name>
    <dbReference type="NCBI Taxonomy" id="767515"/>
    <lineage>
        <taxon>Archaea</taxon>
        <taxon>Methanobacteriati</taxon>
        <taxon>Methanobacteriota</taxon>
        <taxon>Stenosarchaea group</taxon>
        <taxon>Halobacteria</taxon>
        <taxon>Halobacteriales</taxon>
        <taxon>Haloferacaceae</taxon>
        <taxon>Haloplanus</taxon>
    </lineage>
</organism>